<dbReference type="InterPro" id="IPR024072">
    <property type="entry name" value="DHFR-like_dom_sf"/>
</dbReference>
<comment type="function">
    <text evidence="7 8">Key enzyme in folate metabolism. Catalyzes an essential reaction for de novo glycine and purine synthesis, and for DNA precursor synthesis.</text>
</comment>
<keyword evidence="4 8" id="KW-0554">One-carbon metabolism</keyword>
<dbReference type="FunFam" id="3.40.430.10:FF:000001">
    <property type="entry name" value="Dihydrofolate reductase"/>
    <property type="match status" value="1"/>
</dbReference>
<gene>
    <name evidence="11" type="ORF">E6C60_2076</name>
</gene>
<organism evidence="11 12">
    <name type="scientific">Paenibacillus algicola</name>
    <dbReference type="NCBI Taxonomy" id="2565926"/>
    <lineage>
        <taxon>Bacteria</taxon>
        <taxon>Bacillati</taxon>
        <taxon>Bacillota</taxon>
        <taxon>Bacilli</taxon>
        <taxon>Bacillales</taxon>
        <taxon>Paenibacillaceae</taxon>
        <taxon>Paenibacillus</taxon>
    </lineage>
</organism>
<feature type="domain" description="DHFR" evidence="10">
    <location>
        <begin position="1"/>
        <end position="158"/>
    </location>
</feature>
<dbReference type="GO" id="GO:0046655">
    <property type="term" value="P:folic acid metabolic process"/>
    <property type="evidence" value="ECO:0007669"/>
    <property type="project" value="TreeGrafter"/>
</dbReference>
<evidence type="ECO:0000256" key="9">
    <source>
        <dbReference type="RuleBase" id="RU004474"/>
    </source>
</evidence>
<dbReference type="SUPFAM" id="SSF53597">
    <property type="entry name" value="Dihydrofolate reductase-like"/>
    <property type="match status" value="1"/>
</dbReference>
<dbReference type="PROSITE" id="PS51330">
    <property type="entry name" value="DHFR_2"/>
    <property type="match status" value="1"/>
</dbReference>
<keyword evidence="6 8" id="KW-0560">Oxidoreductase</keyword>
<dbReference type="Gene3D" id="3.40.430.10">
    <property type="entry name" value="Dihydrofolate Reductase, subunit A"/>
    <property type="match status" value="1"/>
</dbReference>
<dbReference type="InterPro" id="IPR001796">
    <property type="entry name" value="DHFR_dom"/>
</dbReference>
<dbReference type="CDD" id="cd00209">
    <property type="entry name" value="DHFR"/>
    <property type="match status" value="1"/>
</dbReference>
<evidence type="ECO:0000256" key="4">
    <source>
        <dbReference type="ARBA" id="ARBA00022563"/>
    </source>
</evidence>
<comment type="pathway">
    <text evidence="1 8">Cofactor biosynthesis; tetrahydrofolate biosynthesis; 5,6,7,8-tetrahydrofolate from 7,8-dihydrofolate: step 1/1.</text>
</comment>
<comment type="catalytic activity">
    <reaction evidence="8">
        <text>(6S)-5,6,7,8-tetrahydrofolate + NADP(+) = 7,8-dihydrofolate + NADPH + H(+)</text>
        <dbReference type="Rhea" id="RHEA:15009"/>
        <dbReference type="ChEBI" id="CHEBI:15378"/>
        <dbReference type="ChEBI" id="CHEBI:57451"/>
        <dbReference type="ChEBI" id="CHEBI:57453"/>
        <dbReference type="ChEBI" id="CHEBI:57783"/>
        <dbReference type="ChEBI" id="CHEBI:58349"/>
        <dbReference type="EC" id="1.5.1.3"/>
    </reaction>
</comment>
<comment type="similarity">
    <text evidence="2 8 9">Belongs to the dihydrofolate reductase family.</text>
</comment>
<evidence type="ECO:0000256" key="2">
    <source>
        <dbReference type="ARBA" id="ARBA00009539"/>
    </source>
</evidence>
<dbReference type="AlphaFoldDB" id="A0A4P8XMM2"/>
<evidence type="ECO:0000256" key="7">
    <source>
        <dbReference type="ARBA" id="ARBA00025067"/>
    </source>
</evidence>
<dbReference type="EMBL" id="CP040396">
    <property type="protein sequence ID" value="QCT02791.1"/>
    <property type="molecule type" value="Genomic_DNA"/>
</dbReference>
<evidence type="ECO:0000259" key="10">
    <source>
        <dbReference type="PROSITE" id="PS51330"/>
    </source>
</evidence>
<dbReference type="GO" id="GO:0046452">
    <property type="term" value="P:dihydrofolate metabolic process"/>
    <property type="evidence" value="ECO:0007669"/>
    <property type="project" value="TreeGrafter"/>
</dbReference>
<dbReference type="PRINTS" id="PR00070">
    <property type="entry name" value="DHFR"/>
</dbReference>
<dbReference type="Pfam" id="PF00186">
    <property type="entry name" value="DHFR_1"/>
    <property type="match status" value="1"/>
</dbReference>
<dbReference type="PIRSF" id="PIRSF000194">
    <property type="entry name" value="DHFR"/>
    <property type="match status" value="1"/>
</dbReference>
<accession>A0A4P8XMM2</accession>
<keyword evidence="5 8" id="KW-0521">NADP</keyword>
<evidence type="ECO:0000256" key="8">
    <source>
        <dbReference type="PIRNR" id="PIRNR000194"/>
    </source>
</evidence>
<keyword evidence="12" id="KW-1185">Reference proteome</keyword>
<dbReference type="GO" id="GO:0046654">
    <property type="term" value="P:tetrahydrofolate biosynthetic process"/>
    <property type="evidence" value="ECO:0007669"/>
    <property type="project" value="UniProtKB-UniPathway"/>
</dbReference>
<dbReference type="InterPro" id="IPR017925">
    <property type="entry name" value="DHFR_CS"/>
</dbReference>
<dbReference type="GO" id="GO:0004146">
    <property type="term" value="F:dihydrofolate reductase activity"/>
    <property type="evidence" value="ECO:0007669"/>
    <property type="project" value="UniProtKB-EC"/>
</dbReference>
<evidence type="ECO:0000313" key="11">
    <source>
        <dbReference type="EMBL" id="QCT02791.1"/>
    </source>
</evidence>
<dbReference type="Proteomes" id="UP000300879">
    <property type="component" value="Chromosome"/>
</dbReference>
<dbReference type="InterPro" id="IPR012259">
    <property type="entry name" value="DHFR"/>
</dbReference>
<dbReference type="GO" id="GO:0070401">
    <property type="term" value="F:NADP+ binding"/>
    <property type="evidence" value="ECO:0007669"/>
    <property type="project" value="UniProtKB-ARBA"/>
</dbReference>
<reference evidence="11 12" key="1">
    <citation type="submission" date="2019-05" db="EMBL/GenBank/DDBJ databases">
        <authorList>
            <person name="Chen C."/>
        </authorList>
    </citation>
    <scope>NUCLEOTIDE SEQUENCE [LARGE SCALE GENOMIC DNA]</scope>
    <source>
        <strain evidence="11 12">HB172198</strain>
    </source>
</reference>
<dbReference type="KEGG" id="palo:E6C60_2076"/>
<evidence type="ECO:0000256" key="6">
    <source>
        <dbReference type="ARBA" id="ARBA00023002"/>
    </source>
</evidence>
<dbReference type="PANTHER" id="PTHR48069:SF3">
    <property type="entry name" value="DIHYDROFOLATE REDUCTASE"/>
    <property type="match status" value="1"/>
</dbReference>
<name>A0A4P8XMM2_9BACL</name>
<dbReference type="GO" id="GO:0005829">
    <property type="term" value="C:cytosol"/>
    <property type="evidence" value="ECO:0007669"/>
    <property type="project" value="TreeGrafter"/>
</dbReference>
<evidence type="ECO:0000256" key="1">
    <source>
        <dbReference type="ARBA" id="ARBA00004903"/>
    </source>
</evidence>
<protein>
    <recommendedName>
        <fullName evidence="3 8">Dihydrofolate reductase</fullName>
        <ecNumber evidence="3 8">1.5.1.3</ecNumber>
    </recommendedName>
</protein>
<evidence type="ECO:0000313" key="12">
    <source>
        <dbReference type="Proteomes" id="UP000300879"/>
    </source>
</evidence>
<dbReference type="PANTHER" id="PTHR48069">
    <property type="entry name" value="DIHYDROFOLATE REDUCTASE"/>
    <property type="match status" value="1"/>
</dbReference>
<proteinExistence type="inferred from homology"/>
<dbReference type="EC" id="1.5.1.3" evidence="3 8"/>
<sequence>MIWAMGRNGVIGKDNDIPWRLPRDLAYFKKMTLQKTILMGRKTWESFGGQPLPQRRHLVVTGDHNYSVPFEEVHILHDLEEAMPYSQDQELMVIGGSQIYKQMLPKADRLYVTFIEEDFEGDTYFPEVDWSQWTLVSNEAGIMDENNPYSYRFAIYERAES</sequence>
<dbReference type="GO" id="GO:0006730">
    <property type="term" value="P:one-carbon metabolic process"/>
    <property type="evidence" value="ECO:0007669"/>
    <property type="project" value="UniProtKB-KW"/>
</dbReference>
<evidence type="ECO:0000256" key="5">
    <source>
        <dbReference type="ARBA" id="ARBA00022857"/>
    </source>
</evidence>
<dbReference type="PROSITE" id="PS00075">
    <property type="entry name" value="DHFR_1"/>
    <property type="match status" value="1"/>
</dbReference>
<dbReference type="UniPathway" id="UPA00077">
    <property type="reaction ID" value="UER00158"/>
</dbReference>
<evidence type="ECO:0000256" key="3">
    <source>
        <dbReference type="ARBA" id="ARBA00012856"/>
    </source>
</evidence>